<gene>
    <name evidence="9" type="ORF">CCY01nite_48910</name>
</gene>
<feature type="transmembrane region" description="Helical" evidence="6">
    <location>
        <begin position="21"/>
        <end position="41"/>
    </location>
</feature>
<evidence type="ECO:0000256" key="5">
    <source>
        <dbReference type="ARBA" id="ARBA00023136"/>
    </source>
</evidence>
<feature type="domain" description="ABC3 transporter permease C-terminal" evidence="7">
    <location>
        <begin position="292"/>
        <end position="404"/>
    </location>
</feature>
<dbReference type="Proteomes" id="UP000321436">
    <property type="component" value="Unassembled WGS sequence"/>
</dbReference>
<dbReference type="RefSeq" id="WP_146867248.1">
    <property type="nucleotide sequence ID" value="NZ_BKAU01000007.1"/>
</dbReference>
<feature type="transmembrane region" description="Helical" evidence="6">
    <location>
        <begin position="286"/>
        <end position="309"/>
    </location>
</feature>
<dbReference type="GO" id="GO:0005886">
    <property type="term" value="C:plasma membrane"/>
    <property type="evidence" value="ECO:0007669"/>
    <property type="project" value="UniProtKB-SubCell"/>
</dbReference>
<feature type="transmembrane region" description="Helical" evidence="6">
    <location>
        <begin position="374"/>
        <end position="399"/>
    </location>
</feature>
<evidence type="ECO:0000256" key="2">
    <source>
        <dbReference type="ARBA" id="ARBA00022475"/>
    </source>
</evidence>
<keyword evidence="2" id="KW-1003">Cell membrane</keyword>
<reference evidence="9 10" key="1">
    <citation type="submission" date="2019-07" db="EMBL/GenBank/DDBJ databases">
        <title>Whole genome shotgun sequence of Chitinophaga cymbidii NBRC 109752.</title>
        <authorList>
            <person name="Hosoyama A."/>
            <person name="Uohara A."/>
            <person name="Ohji S."/>
            <person name="Ichikawa N."/>
        </authorList>
    </citation>
    <scope>NUCLEOTIDE SEQUENCE [LARGE SCALE GENOMIC DNA]</scope>
    <source>
        <strain evidence="9 10">NBRC 109752</strain>
    </source>
</reference>
<dbReference type="PANTHER" id="PTHR30572">
    <property type="entry name" value="MEMBRANE COMPONENT OF TRANSPORTER-RELATED"/>
    <property type="match status" value="1"/>
</dbReference>
<keyword evidence="10" id="KW-1185">Reference proteome</keyword>
<evidence type="ECO:0000256" key="4">
    <source>
        <dbReference type="ARBA" id="ARBA00022989"/>
    </source>
</evidence>
<dbReference type="PANTHER" id="PTHR30572:SF18">
    <property type="entry name" value="ABC-TYPE MACROLIDE FAMILY EXPORT SYSTEM PERMEASE COMPONENT 2"/>
    <property type="match status" value="1"/>
</dbReference>
<sequence>MLRNYFLIAYRNIVRHKLFSFINVFGLSLSMALCLIVIMQVSHDLGYDHFHPHPERTYRILTKLRNPQGSEWKFASSPLPLRNSVAGEAEATVQLYPALNGKAGGGNKTLPLNGCFTDPSFFTVFGFTLAKGNMATALQSPNSMVLSHETAQRFFGKADPIGKIITMEALGSYQVTGVLQPQTASTHIEFDAYASASTVPRLEKEGRLPRRSDSWNSYRDAYTYILLPENRSEAAVTASLERLAASLVEDPSQGSIHFLLQPLNRITPSWDDVYNNFHRSTTWGKMMAAVGIAFIILLSACFNYTNLSIARSLTRAKEVGIRKVSGATRLQVFAQYIMEAVLVSLLSLLMALLLVELNKRFHVLDIMPEVVLDWRIYAAFLAFSLFTGLLAGSLPAWILSSFNPVQVLKNIPSFRLFGRMSLRRGLLVFQLSLSLVITVFLFAFYRQFTYMADADPGYDAQLVLSVQLQGNREQLLAQEVSALSSVESVAATSRNPGRFNGDRMPLRVSKDNEPVELGYFHVDARYIPLMGLKMLAGNNFLPRSSSAQLIVNEKAAASLGFATPFDAVGQRVWINDSSQAQITGVLKDFHFENMGAAIAPVVFRADTANFQLLNIRVKAGAKAQAQQQVAAIWNRLYPDQPVQTYWLGEKVHEDNAQVSSITSLGFLAMMTVVIAMLGLLAMVIYTTALRRREISVRKVMGAGVPGLVLLLSRGFMKLVLIAGCIALPLGYLASDLFLRNFALRTPFGVGSVLLCFLALVLITLLTIVSQTWKAALVNPADNLRSE</sequence>
<feature type="transmembrane region" description="Helical" evidence="6">
    <location>
        <begin position="706"/>
        <end position="729"/>
    </location>
</feature>
<name>A0A512RSF8_9BACT</name>
<dbReference type="InterPro" id="IPR050250">
    <property type="entry name" value="Macrolide_Exporter_MacB"/>
</dbReference>
<organism evidence="9 10">
    <name type="scientific">Chitinophaga cymbidii</name>
    <dbReference type="NCBI Taxonomy" id="1096750"/>
    <lineage>
        <taxon>Bacteria</taxon>
        <taxon>Pseudomonadati</taxon>
        <taxon>Bacteroidota</taxon>
        <taxon>Chitinophagia</taxon>
        <taxon>Chitinophagales</taxon>
        <taxon>Chitinophagaceae</taxon>
        <taxon>Chitinophaga</taxon>
    </lineage>
</organism>
<proteinExistence type="predicted"/>
<dbReference type="OrthoDB" id="5933722at2"/>
<protein>
    <submittedName>
        <fullName evidence="9">ABC transporter permease</fullName>
    </submittedName>
</protein>
<comment type="caution">
    <text evidence="9">The sequence shown here is derived from an EMBL/GenBank/DDBJ whole genome shotgun (WGS) entry which is preliminary data.</text>
</comment>
<evidence type="ECO:0000256" key="1">
    <source>
        <dbReference type="ARBA" id="ARBA00004651"/>
    </source>
</evidence>
<feature type="domain" description="MacB-like periplasmic core" evidence="8">
    <location>
        <begin position="20"/>
        <end position="242"/>
    </location>
</feature>
<keyword evidence="3 6" id="KW-0812">Transmembrane</keyword>
<evidence type="ECO:0000313" key="9">
    <source>
        <dbReference type="EMBL" id="GEP98631.1"/>
    </source>
</evidence>
<accession>A0A512RSF8</accession>
<evidence type="ECO:0000259" key="7">
    <source>
        <dbReference type="Pfam" id="PF02687"/>
    </source>
</evidence>
<feature type="domain" description="ABC3 transporter permease C-terminal" evidence="7">
    <location>
        <begin position="666"/>
        <end position="775"/>
    </location>
</feature>
<keyword evidence="5 6" id="KW-0472">Membrane</keyword>
<dbReference type="Pfam" id="PF02687">
    <property type="entry name" value="FtsX"/>
    <property type="match status" value="2"/>
</dbReference>
<dbReference type="Pfam" id="PF12704">
    <property type="entry name" value="MacB_PCD"/>
    <property type="match status" value="2"/>
</dbReference>
<keyword evidence="4 6" id="KW-1133">Transmembrane helix</keyword>
<dbReference type="AlphaFoldDB" id="A0A512RSF8"/>
<evidence type="ECO:0000313" key="10">
    <source>
        <dbReference type="Proteomes" id="UP000321436"/>
    </source>
</evidence>
<feature type="transmembrane region" description="Helical" evidence="6">
    <location>
        <begin position="664"/>
        <end position="685"/>
    </location>
</feature>
<dbReference type="InterPro" id="IPR025857">
    <property type="entry name" value="MacB_PCD"/>
</dbReference>
<feature type="transmembrane region" description="Helical" evidence="6">
    <location>
        <begin position="330"/>
        <end position="354"/>
    </location>
</feature>
<evidence type="ECO:0000256" key="6">
    <source>
        <dbReference type="SAM" id="Phobius"/>
    </source>
</evidence>
<dbReference type="GO" id="GO:0022857">
    <property type="term" value="F:transmembrane transporter activity"/>
    <property type="evidence" value="ECO:0007669"/>
    <property type="project" value="TreeGrafter"/>
</dbReference>
<feature type="transmembrane region" description="Helical" evidence="6">
    <location>
        <begin position="749"/>
        <end position="768"/>
    </location>
</feature>
<feature type="transmembrane region" description="Helical" evidence="6">
    <location>
        <begin position="425"/>
        <end position="445"/>
    </location>
</feature>
<evidence type="ECO:0000256" key="3">
    <source>
        <dbReference type="ARBA" id="ARBA00022692"/>
    </source>
</evidence>
<evidence type="ECO:0000259" key="8">
    <source>
        <dbReference type="Pfam" id="PF12704"/>
    </source>
</evidence>
<dbReference type="EMBL" id="BKAU01000007">
    <property type="protein sequence ID" value="GEP98631.1"/>
    <property type="molecule type" value="Genomic_DNA"/>
</dbReference>
<comment type="subcellular location">
    <subcellularLocation>
        <location evidence="1">Cell membrane</location>
        <topology evidence="1">Multi-pass membrane protein</topology>
    </subcellularLocation>
</comment>
<dbReference type="InterPro" id="IPR003838">
    <property type="entry name" value="ABC3_permease_C"/>
</dbReference>
<feature type="domain" description="MacB-like periplasmic core" evidence="8">
    <location>
        <begin position="463"/>
        <end position="631"/>
    </location>
</feature>